<evidence type="ECO:0000313" key="2">
    <source>
        <dbReference type="Proteomes" id="UP001281147"/>
    </source>
</evidence>
<protein>
    <submittedName>
        <fullName evidence="1">Uncharacterized protein</fullName>
    </submittedName>
</protein>
<comment type="caution">
    <text evidence="1">The sequence shown here is derived from an EMBL/GenBank/DDBJ whole genome shotgun (WGS) entry which is preliminary data.</text>
</comment>
<gene>
    <name evidence="1" type="ORF">LTR37_012782</name>
</gene>
<keyword evidence="2" id="KW-1185">Reference proteome</keyword>
<dbReference type="Proteomes" id="UP001281147">
    <property type="component" value="Unassembled WGS sequence"/>
</dbReference>
<organism evidence="1 2">
    <name type="scientific">Vermiconidia calcicola</name>
    <dbReference type="NCBI Taxonomy" id="1690605"/>
    <lineage>
        <taxon>Eukaryota</taxon>
        <taxon>Fungi</taxon>
        <taxon>Dikarya</taxon>
        <taxon>Ascomycota</taxon>
        <taxon>Pezizomycotina</taxon>
        <taxon>Dothideomycetes</taxon>
        <taxon>Dothideomycetidae</taxon>
        <taxon>Mycosphaerellales</taxon>
        <taxon>Extremaceae</taxon>
        <taxon>Vermiconidia</taxon>
    </lineage>
</organism>
<name>A0ACC3MYF0_9PEZI</name>
<evidence type="ECO:0000313" key="1">
    <source>
        <dbReference type="EMBL" id="KAK3706404.1"/>
    </source>
</evidence>
<reference evidence="1" key="1">
    <citation type="submission" date="2023-07" db="EMBL/GenBank/DDBJ databases">
        <title>Black Yeasts Isolated from many extreme environments.</title>
        <authorList>
            <person name="Coleine C."/>
            <person name="Stajich J.E."/>
            <person name="Selbmann L."/>
        </authorList>
    </citation>
    <scope>NUCLEOTIDE SEQUENCE</scope>
    <source>
        <strain evidence="1">CCFEE 5714</strain>
    </source>
</reference>
<dbReference type="EMBL" id="JAUTXU010000120">
    <property type="protein sequence ID" value="KAK3706404.1"/>
    <property type="molecule type" value="Genomic_DNA"/>
</dbReference>
<sequence>MARKSQRLSAGTTTTTPRHKRASSSTALLSAEAKTKKPKVTPTKSQYFEDPDNGEDTGDVESDDVEESTASDEAASEFGVENEPSVSASDANDDDEYESNSDEAPKKRKKSTPAKSASVAVRSKEEDLWRPGVKTGLGPGTQVVIKKVKARPAGKTPYQDETIHPNTLMFLEELKANNDRQWLKMHDAEFRQSEQDWYSLVAKLTERLIEIDDTIPELPVKDVIFRIYRDIRFSKDPTPYKVSNGRIGHLPPRLQPSRELTHNVTSPISLLHGMSLPKIIPRAQR</sequence>
<proteinExistence type="predicted"/>
<accession>A0ACC3MYF0</accession>